<evidence type="ECO:0000256" key="3">
    <source>
        <dbReference type="ARBA" id="ARBA00004784"/>
    </source>
</evidence>
<protein>
    <recommendedName>
        <fullName evidence="6 16">Uridine kinase</fullName>
        <ecNumber evidence="5 16">2.7.1.48</ecNumber>
    </recommendedName>
    <alternativeName>
        <fullName evidence="12 16">Cytidine monophosphokinase</fullName>
    </alternativeName>
    <alternativeName>
        <fullName evidence="13 16">Uridine monophosphokinase</fullName>
    </alternativeName>
</protein>
<evidence type="ECO:0000256" key="14">
    <source>
        <dbReference type="ARBA" id="ARBA00047436"/>
    </source>
</evidence>
<dbReference type="GO" id="GO:0004849">
    <property type="term" value="F:uridine kinase activity"/>
    <property type="evidence" value="ECO:0007669"/>
    <property type="project" value="UniProtKB-UniRule"/>
</dbReference>
<dbReference type="Pfam" id="PF00485">
    <property type="entry name" value="PRK"/>
    <property type="match status" value="1"/>
</dbReference>
<feature type="binding site" evidence="16">
    <location>
        <begin position="11"/>
        <end position="18"/>
    </location>
    <ligand>
        <name>ATP</name>
        <dbReference type="ChEBI" id="CHEBI:30616"/>
    </ligand>
</feature>
<proteinExistence type="inferred from homology"/>
<dbReference type="GO" id="GO:0005524">
    <property type="term" value="F:ATP binding"/>
    <property type="evidence" value="ECO:0007669"/>
    <property type="project" value="UniProtKB-UniRule"/>
</dbReference>
<dbReference type="UniPathway" id="UPA00574">
    <property type="reaction ID" value="UER00637"/>
</dbReference>
<comment type="catalytic activity">
    <reaction evidence="14 17">
        <text>cytidine + ATP = CMP + ADP + H(+)</text>
        <dbReference type="Rhea" id="RHEA:24674"/>
        <dbReference type="ChEBI" id="CHEBI:15378"/>
        <dbReference type="ChEBI" id="CHEBI:17562"/>
        <dbReference type="ChEBI" id="CHEBI:30616"/>
        <dbReference type="ChEBI" id="CHEBI:60377"/>
        <dbReference type="ChEBI" id="CHEBI:456216"/>
        <dbReference type="EC" id="2.7.1.48"/>
    </reaction>
</comment>
<gene>
    <name evidence="16" type="primary">udk</name>
    <name evidence="19" type="ORF">COW36_14580</name>
</gene>
<feature type="domain" description="Phosphoribulokinase/uridine kinase" evidence="18">
    <location>
        <begin position="6"/>
        <end position="190"/>
    </location>
</feature>
<evidence type="ECO:0000256" key="8">
    <source>
        <dbReference type="ARBA" id="ARBA00022679"/>
    </source>
</evidence>
<comment type="pathway">
    <text evidence="2 16 17">Pyrimidine metabolism; UMP biosynthesis via salvage pathway; UMP from uridine: step 1/1.</text>
</comment>
<dbReference type="PRINTS" id="PR00988">
    <property type="entry name" value="URIDINKINASE"/>
</dbReference>
<comment type="similarity">
    <text evidence="4 16 17">Belongs to the uridine kinase family.</text>
</comment>
<dbReference type="PANTHER" id="PTHR10285">
    <property type="entry name" value="URIDINE KINASE"/>
    <property type="match status" value="1"/>
</dbReference>
<dbReference type="NCBIfam" id="NF004018">
    <property type="entry name" value="PRK05480.1"/>
    <property type="match status" value="1"/>
</dbReference>
<dbReference type="InterPro" id="IPR026008">
    <property type="entry name" value="Uridine_kinase"/>
</dbReference>
<reference evidence="19 20" key="1">
    <citation type="submission" date="2017-09" db="EMBL/GenBank/DDBJ databases">
        <title>Depth-based differentiation of microbial function through sediment-hosted aquifers and enrichment of novel symbionts in the deep terrestrial subsurface.</title>
        <authorList>
            <person name="Probst A.J."/>
            <person name="Ladd B."/>
            <person name="Jarett J.K."/>
            <person name="Geller-Mcgrath D.E."/>
            <person name="Sieber C.M."/>
            <person name="Emerson J.B."/>
            <person name="Anantharaman K."/>
            <person name="Thomas B.C."/>
            <person name="Malmstrom R."/>
            <person name="Stieglmeier M."/>
            <person name="Klingl A."/>
            <person name="Woyke T."/>
            <person name="Ryan C.M."/>
            <person name="Banfield J.F."/>
        </authorList>
    </citation>
    <scope>NUCLEOTIDE SEQUENCE [LARGE SCALE GENOMIC DNA]</scope>
    <source>
        <strain evidence="19">CG17_big_fil_post_rev_8_21_14_2_50_48_46</strain>
    </source>
</reference>
<dbReference type="NCBIfam" id="TIGR00235">
    <property type="entry name" value="udk"/>
    <property type="match status" value="1"/>
</dbReference>
<dbReference type="GO" id="GO:0005737">
    <property type="term" value="C:cytoplasm"/>
    <property type="evidence" value="ECO:0007669"/>
    <property type="project" value="UniProtKB-SubCell"/>
</dbReference>
<dbReference type="Gene3D" id="3.40.50.300">
    <property type="entry name" value="P-loop containing nucleotide triphosphate hydrolases"/>
    <property type="match status" value="1"/>
</dbReference>
<evidence type="ECO:0000256" key="15">
    <source>
        <dbReference type="ARBA" id="ARBA00048909"/>
    </source>
</evidence>
<evidence type="ECO:0000256" key="1">
    <source>
        <dbReference type="ARBA" id="ARBA00004496"/>
    </source>
</evidence>
<dbReference type="GO" id="GO:0044206">
    <property type="term" value="P:UMP salvage"/>
    <property type="evidence" value="ECO:0007669"/>
    <property type="project" value="UniProtKB-UniRule"/>
</dbReference>
<evidence type="ECO:0000256" key="4">
    <source>
        <dbReference type="ARBA" id="ARBA00005408"/>
    </source>
</evidence>
<evidence type="ECO:0000256" key="17">
    <source>
        <dbReference type="RuleBase" id="RU003825"/>
    </source>
</evidence>
<evidence type="ECO:0000256" key="6">
    <source>
        <dbReference type="ARBA" id="ARBA00021478"/>
    </source>
</evidence>
<dbReference type="InterPro" id="IPR006083">
    <property type="entry name" value="PRK/URK"/>
</dbReference>
<comment type="pathway">
    <text evidence="3 16 17">Pyrimidine metabolism; CTP biosynthesis via salvage pathway; CTP from cytidine: step 1/3.</text>
</comment>
<comment type="catalytic activity">
    <reaction evidence="15 16 17">
        <text>uridine + ATP = UMP + ADP + H(+)</text>
        <dbReference type="Rhea" id="RHEA:16825"/>
        <dbReference type="ChEBI" id="CHEBI:15378"/>
        <dbReference type="ChEBI" id="CHEBI:16704"/>
        <dbReference type="ChEBI" id="CHEBI:30616"/>
        <dbReference type="ChEBI" id="CHEBI:57865"/>
        <dbReference type="ChEBI" id="CHEBI:456216"/>
        <dbReference type="EC" id="2.7.1.48"/>
    </reaction>
</comment>
<evidence type="ECO:0000256" key="5">
    <source>
        <dbReference type="ARBA" id="ARBA00012137"/>
    </source>
</evidence>
<dbReference type="InterPro" id="IPR027417">
    <property type="entry name" value="P-loop_NTPase"/>
</dbReference>
<dbReference type="Proteomes" id="UP000231019">
    <property type="component" value="Unassembled WGS sequence"/>
</dbReference>
<keyword evidence="9 16" id="KW-0547">Nucleotide-binding</keyword>
<evidence type="ECO:0000256" key="10">
    <source>
        <dbReference type="ARBA" id="ARBA00022777"/>
    </source>
</evidence>
<evidence type="ECO:0000256" key="12">
    <source>
        <dbReference type="ARBA" id="ARBA00030641"/>
    </source>
</evidence>
<keyword evidence="10 16" id="KW-0418">Kinase</keyword>
<evidence type="ECO:0000256" key="7">
    <source>
        <dbReference type="ARBA" id="ARBA00022490"/>
    </source>
</evidence>
<comment type="caution">
    <text evidence="19">The sequence shown here is derived from an EMBL/GenBank/DDBJ whole genome shotgun (WGS) entry which is preliminary data.</text>
</comment>
<organism evidence="19 20">
    <name type="scientific">bacterium (Candidatus Blackallbacteria) CG17_big_fil_post_rev_8_21_14_2_50_48_46</name>
    <dbReference type="NCBI Taxonomy" id="2014261"/>
    <lineage>
        <taxon>Bacteria</taxon>
        <taxon>Candidatus Blackallbacteria</taxon>
    </lineage>
</organism>
<dbReference type="SUPFAM" id="SSF52540">
    <property type="entry name" value="P-loop containing nucleoside triphosphate hydrolases"/>
    <property type="match status" value="1"/>
</dbReference>
<evidence type="ECO:0000256" key="16">
    <source>
        <dbReference type="HAMAP-Rule" id="MF_00551"/>
    </source>
</evidence>
<dbReference type="AlphaFoldDB" id="A0A2M7G2Q8"/>
<evidence type="ECO:0000259" key="18">
    <source>
        <dbReference type="Pfam" id="PF00485"/>
    </source>
</evidence>
<dbReference type="EMBL" id="PFFQ01000041">
    <property type="protein sequence ID" value="PIW16090.1"/>
    <property type="molecule type" value="Genomic_DNA"/>
</dbReference>
<dbReference type="EC" id="2.7.1.48" evidence="5 16"/>
<accession>A0A2M7G2Q8</accession>
<evidence type="ECO:0000256" key="2">
    <source>
        <dbReference type="ARBA" id="ARBA00004690"/>
    </source>
</evidence>
<dbReference type="InterPro" id="IPR000764">
    <property type="entry name" value="Uridine_kinase-like"/>
</dbReference>
<evidence type="ECO:0000256" key="9">
    <source>
        <dbReference type="ARBA" id="ARBA00022741"/>
    </source>
</evidence>
<dbReference type="CDD" id="cd02023">
    <property type="entry name" value="UMPK"/>
    <property type="match status" value="1"/>
</dbReference>
<dbReference type="GO" id="GO:0044211">
    <property type="term" value="P:CTP salvage"/>
    <property type="evidence" value="ECO:0007669"/>
    <property type="project" value="UniProtKB-UniRule"/>
</dbReference>
<evidence type="ECO:0000256" key="11">
    <source>
        <dbReference type="ARBA" id="ARBA00022840"/>
    </source>
</evidence>
<name>A0A2M7G2Q8_9BACT</name>
<comment type="subcellular location">
    <subcellularLocation>
        <location evidence="1 16 17">Cytoplasm</location>
    </subcellularLocation>
</comment>
<keyword evidence="11 16" id="KW-0067">ATP-binding</keyword>
<keyword evidence="7 16" id="KW-0963">Cytoplasm</keyword>
<sequence length="205" mass="23582">MDNIHFIGVAGGSGSGKSTVARKVLEAVGPEEVSYIQQDSYYKDLSHLPADVRMQLNFDHPEAFDNQLLLEHLNTIRHRESIEKPIYDFKSFTRVGFERVEPRKVILVEGILVLGYQEIRDMLGIKIFVDTDSDLRIIRRIRRDVLERGRSLEFVLNQYLETVRPMHQQFIEPTKRFADIIIPEGGNNLVAMDMLITKIQALLSS</sequence>
<dbReference type="GO" id="GO:0043771">
    <property type="term" value="F:cytidine kinase activity"/>
    <property type="evidence" value="ECO:0007669"/>
    <property type="project" value="RHEA"/>
</dbReference>
<dbReference type="UniPathway" id="UPA00579">
    <property type="reaction ID" value="UER00640"/>
</dbReference>
<evidence type="ECO:0000313" key="19">
    <source>
        <dbReference type="EMBL" id="PIW16090.1"/>
    </source>
</evidence>
<evidence type="ECO:0000256" key="13">
    <source>
        <dbReference type="ARBA" id="ARBA00031452"/>
    </source>
</evidence>
<dbReference type="HAMAP" id="MF_00551">
    <property type="entry name" value="Uridine_kinase"/>
    <property type="match status" value="1"/>
</dbReference>
<keyword evidence="8 16" id="KW-0808">Transferase</keyword>
<evidence type="ECO:0000313" key="20">
    <source>
        <dbReference type="Proteomes" id="UP000231019"/>
    </source>
</evidence>